<keyword evidence="7" id="KW-0539">Nucleus</keyword>
<keyword evidence="6" id="KW-0804">Transcription</keyword>
<keyword evidence="4" id="KW-0805">Transcription regulation</keyword>
<name>A0A2U1QIU6_ARTAN</name>
<evidence type="ECO:0000313" key="8">
    <source>
        <dbReference type="EMBL" id="PWA97950.1"/>
    </source>
</evidence>
<dbReference type="GO" id="GO:0003677">
    <property type="term" value="F:DNA binding"/>
    <property type="evidence" value="ECO:0007669"/>
    <property type="project" value="UniProtKB-KW"/>
</dbReference>
<gene>
    <name evidence="8" type="ORF">CTI12_AA024100</name>
</gene>
<organism evidence="8 9">
    <name type="scientific">Artemisia annua</name>
    <name type="common">Sweet wormwood</name>
    <dbReference type="NCBI Taxonomy" id="35608"/>
    <lineage>
        <taxon>Eukaryota</taxon>
        <taxon>Viridiplantae</taxon>
        <taxon>Streptophyta</taxon>
        <taxon>Embryophyta</taxon>
        <taxon>Tracheophyta</taxon>
        <taxon>Spermatophyta</taxon>
        <taxon>Magnoliopsida</taxon>
        <taxon>eudicotyledons</taxon>
        <taxon>Gunneridae</taxon>
        <taxon>Pentapetalae</taxon>
        <taxon>asterids</taxon>
        <taxon>campanulids</taxon>
        <taxon>Asterales</taxon>
        <taxon>Asteraceae</taxon>
        <taxon>Asteroideae</taxon>
        <taxon>Anthemideae</taxon>
        <taxon>Artemisiinae</taxon>
        <taxon>Artemisia</taxon>
    </lineage>
</organism>
<dbReference type="STRING" id="35608.A0A2U1QIU6"/>
<dbReference type="AlphaFoldDB" id="A0A2U1QIU6"/>
<comment type="similarity">
    <text evidence="3">Belongs to the bZIP family.</text>
</comment>
<sequence length="112" mass="11850">MEERIQVCAILINYQRPVIEHLGTGIGYLMLVIVKIGPGPMLASGMCTDVFQFDVSAAAASGAIVPATSVGNITPENGHNSSHVTTVKNRRVLYGLPTPLSGSNTNITKEQV</sequence>
<comment type="subcellular location">
    <subcellularLocation>
        <location evidence="2">Endoplasmic reticulum membrane</location>
        <topology evidence="2">Single-pass membrane protein</topology>
    </subcellularLocation>
    <subcellularLocation>
        <location evidence="1">Nucleus</location>
    </subcellularLocation>
</comment>
<evidence type="ECO:0000256" key="6">
    <source>
        <dbReference type="ARBA" id="ARBA00023163"/>
    </source>
</evidence>
<dbReference type="OrthoDB" id="295274at2759"/>
<evidence type="ECO:0000256" key="3">
    <source>
        <dbReference type="ARBA" id="ARBA00007163"/>
    </source>
</evidence>
<keyword evidence="9" id="KW-1185">Reference proteome</keyword>
<proteinExistence type="inferred from homology"/>
<dbReference type="EMBL" id="PKPP01000091">
    <property type="protein sequence ID" value="PWA97950.1"/>
    <property type="molecule type" value="Genomic_DNA"/>
</dbReference>
<evidence type="ECO:0000256" key="7">
    <source>
        <dbReference type="ARBA" id="ARBA00023242"/>
    </source>
</evidence>
<evidence type="ECO:0000256" key="1">
    <source>
        <dbReference type="ARBA" id="ARBA00004123"/>
    </source>
</evidence>
<accession>A0A2U1QIU6</accession>
<protein>
    <submittedName>
        <fullName evidence="8">Basic-leucine zipper domain-containing protein</fullName>
    </submittedName>
</protein>
<dbReference type="GO" id="GO:0005789">
    <property type="term" value="C:endoplasmic reticulum membrane"/>
    <property type="evidence" value="ECO:0007669"/>
    <property type="project" value="UniProtKB-SubCell"/>
</dbReference>
<dbReference type="PANTHER" id="PTHR47416">
    <property type="entry name" value="BASIC-LEUCINE ZIPPER TRANSCRIPTION FACTOR F-RELATED"/>
    <property type="match status" value="1"/>
</dbReference>
<dbReference type="Proteomes" id="UP000245207">
    <property type="component" value="Unassembled WGS sequence"/>
</dbReference>
<dbReference type="PANTHER" id="PTHR47416:SF3">
    <property type="entry name" value="BZIP TRANSCRIPTION FACTOR 17-RELATED"/>
    <property type="match status" value="1"/>
</dbReference>
<dbReference type="GO" id="GO:0005634">
    <property type="term" value="C:nucleus"/>
    <property type="evidence" value="ECO:0007669"/>
    <property type="project" value="UniProtKB-SubCell"/>
</dbReference>
<evidence type="ECO:0000256" key="4">
    <source>
        <dbReference type="ARBA" id="ARBA00023015"/>
    </source>
</evidence>
<evidence type="ECO:0000313" key="9">
    <source>
        <dbReference type="Proteomes" id="UP000245207"/>
    </source>
</evidence>
<keyword evidence="5" id="KW-0238">DNA-binding</keyword>
<evidence type="ECO:0000256" key="5">
    <source>
        <dbReference type="ARBA" id="ARBA00023125"/>
    </source>
</evidence>
<evidence type="ECO:0000256" key="2">
    <source>
        <dbReference type="ARBA" id="ARBA00004389"/>
    </source>
</evidence>
<comment type="caution">
    <text evidence="8">The sequence shown here is derived from an EMBL/GenBank/DDBJ whole genome shotgun (WGS) entry which is preliminary data.</text>
</comment>
<reference evidence="8 9" key="1">
    <citation type="journal article" date="2018" name="Mol. Plant">
        <title>The genome of Artemisia annua provides insight into the evolution of Asteraceae family and artemisinin biosynthesis.</title>
        <authorList>
            <person name="Shen Q."/>
            <person name="Zhang L."/>
            <person name="Liao Z."/>
            <person name="Wang S."/>
            <person name="Yan T."/>
            <person name="Shi P."/>
            <person name="Liu M."/>
            <person name="Fu X."/>
            <person name="Pan Q."/>
            <person name="Wang Y."/>
            <person name="Lv Z."/>
            <person name="Lu X."/>
            <person name="Zhang F."/>
            <person name="Jiang W."/>
            <person name="Ma Y."/>
            <person name="Chen M."/>
            <person name="Hao X."/>
            <person name="Li L."/>
            <person name="Tang Y."/>
            <person name="Lv G."/>
            <person name="Zhou Y."/>
            <person name="Sun X."/>
            <person name="Brodelius P.E."/>
            <person name="Rose J.K.C."/>
            <person name="Tang K."/>
        </authorList>
    </citation>
    <scope>NUCLEOTIDE SEQUENCE [LARGE SCALE GENOMIC DNA]</scope>
    <source>
        <strain evidence="9">cv. Huhao1</strain>
        <tissue evidence="8">Leaf</tissue>
    </source>
</reference>